<protein>
    <recommendedName>
        <fullName evidence="1">Halobacterial output domain-containing protein</fullName>
    </recommendedName>
</protein>
<dbReference type="AlphaFoldDB" id="A0A6A8GF46"/>
<evidence type="ECO:0000313" key="3">
    <source>
        <dbReference type="Proteomes" id="UP000439022"/>
    </source>
</evidence>
<organism evidence="2 3">
    <name type="scientific">Haloferax litoreum</name>
    <dbReference type="NCBI Taxonomy" id="2666140"/>
    <lineage>
        <taxon>Archaea</taxon>
        <taxon>Methanobacteriati</taxon>
        <taxon>Methanobacteriota</taxon>
        <taxon>Stenosarchaea group</taxon>
        <taxon>Halobacteria</taxon>
        <taxon>Halobacteriales</taxon>
        <taxon>Haloferacaceae</taxon>
        <taxon>Haloferax</taxon>
    </lineage>
</organism>
<dbReference type="Pfam" id="PF18545">
    <property type="entry name" value="HalOD1"/>
    <property type="match status" value="1"/>
</dbReference>
<keyword evidence="3" id="KW-1185">Reference proteome</keyword>
<name>A0A6A8GF46_9EURY</name>
<feature type="domain" description="Halobacterial output" evidence="1">
    <location>
        <begin position="21"/>
        <end position="94"/>
    </location>
</feature>
<gene>
    <name evidence="2" type="ORF">GJR96_07310</name>
</gene>
<dbReference type="Proteomes" id="UP000439022">
    <property type="component" value="Unassembled WGS sequence"/>
</dbReference>
<reference evidence="2 3" key="1">
    <citation type="submission" date="2019-11" db="EMBL/GenBank/DDBJ databases">
        <title>Whole genome sequence of Haloferax sp. MBLA0076.</title>
        <authorList>
            <person name="Seo M.-J."/>
            <person name="Cho E.-S."/>
        </authorList>
    </citation>
    <scope>NUCLEOTIDE SEQUENCE [LARGE SCALE GENOMIC DNA]</scope>
    <source>
        <strain evidence="2 3">MBLA0076</strain>
    </source>
</reference>
<comment type="caution">
    <text evidence="2">The sequence shown here is derived from an EMBL/GenBank/DDBJ whole genome shotgun (WGS) entry which is preliminary data.</text>
</comment>
<dbReference type="InterPro" id="IPR040624">
    <property type="entry name" value="HalOD1"/>
</dbReference>
<evidence type="ECO:0000313" key="2">
    <source>
        <dbReference type="EMBL" id="MRX21763.1"/>
    </source>
</evidence>
<accession>A0A6A8GF46</accession>
<evidence type="ECO:0000259" key="1">
    <source>
        <dbReference type="Pfam" id="PF18545"/>
    </source>
</evidence>
<sequence length="104" mass="11368">MAKRRQVDVEQTRVWYDCDRTEAISEAILGAVSDHMECDETALPPISEYTDVDALNTLFGTRRPAAPALSSGTLEFKYDDVVVTVSTIGTVEVRDAADAEPTSD</sequence>
<dbReference type="EMBL" id="WKJO01000001">
    <property type="protein sequence ID" value="MRX21763.1"/>
    <property type="molecule type" value="Genomic_DNA"/>
</dbReference>
<proteinExistence type="predicted"/>